<dbReference type="PROSITE" id="PS00122">
    <property type="entry name" value="CARBOXYLESTERASE_B_1"/>
    <property type="match status" value="1"/>
</dbReference>
<dbReference type="Gene3D" id="3.40.50.1820">
    <property type="entry name" value="alpha/beta hydrolase"/>
    <property type="match status" value="1"/>
</dbReference>
<gene>
    <name evidence="7" type="ORF">CTOB1V02_LOCUS4778</name>
</gene>
<dbReference type="InterPro" id="IPR019826">
    <property type="entry name" value="Carboxylesterase_B_AS"/>
</dbReference>
<comment type="similarity">
    <text evidence="1 5">Belongs to the type-B carboxylesterase/lipase family.</text>
</comment>
<dbReference type="PANTHER" id="PTHR11559">
    <property type="entry name" value="CARBOXYLESTERASE"/>
    <property type="match status" value="1"/>
</dbReference>
<organism evidence="7">
    <name type="scientific">Cyprideis torosa</name>
    <dbReference type="NCBI Taxonomy" id="163714"/>
    <lineage>
        <taxon>Eukaryota</taxon>
        <taxon>Metazoa</taxon>
        <taxon>Ecdysozoa</taxon>
        <taxon>Arthropoda</taxon>
        <taxon>Crustacea</taxon>
        <taxon>Oligostraca</taxon>
        <taxon>Ostracoda</taxon>
        <taxon>Podocopa</taxon>
        <taxon>Podocopida</taxon>
        <taxon>Cytherocopina</taxon>
        <taxon>Cytheroidea</taxon>
        <taxon>Cytherideidae</taxon>
        <taxon>Cyprideis</taxon>
    </lineage>
</organism>
<dbReference type="InterPro" id="IPR002018">
    <property type="entry name" value="CarbesteraseB"/>
</dbReference>
<dbReference type="Pfam" id="PF00135">
    <property type="entry name" value="COesterase"/>
    <property type="match status" value="1"/>
</dbReference>
<accession>A0A7R8ZMC8</accession>
<dbReference type="InterPro" id="IPR050309">
    <property type="entry name" value="Type-B_Carboxylest/Lipase"/>
</dbReference>
<proteinExistence type="inferred from homology"/>
<feature type="chain" id="PRO_5040558292" description="Carboxylic ester hydrolase" evidence="5">
    <location>
        <begin position="19"/>
        <end position="605"/>
    </location>
</feature>
<evidence type="ECO:0000256" key="1">
    <source>
        <dbReference type="ARBA" id="ARBA00005964"/>
    </source>
</evidence>
<protein>
    <recommendedName>
        <fullName evidence="5">Carboxylic ester hydrolase</fullName>
        <ecNumber evidence="5">3.1.1.-</ecNumber>
    </recommendedName>
</protein>
<dbReference type="EMBL" id="OB660953">
    <property type="protein sequence ID" value="CAD7226864.1"/>
    <property type="molecule type" value="Genomic_DNA"/>
</dbReference>
<keyword evidence="4" id="KW-0325">Glycoprotein</keyword>
<dbReference type="AlphaFoldDB" id="A0A7R8ZMC8"/>
<reference evidence="7" key="1">
    <citation type="submission" date="2020-11" db="EMBL/GenBank/DDBJ databases">
        <authorList>
            <person name="Tran Van P."/>
        </authorList>
    </citation>
    <scope>NUCLEOTIDE SEQUENCE</scope>
</reference>
<keyword evidence="2" id="KW-0719">Serine esterase</keyword>
<evidence type="ECO:0000259" key="6">
    <source>
        <dbReference type="Pfam" id="PF00135"/>
    </source>
</evidence>
<feature type="domain" description="Carboxylesterase type B" evidence="6">
    <location>
        <begin position="26"/>
        <end position="564"/>
    </location>
</feature>
<dbReference type="OrthoDB" id="6846267at2759"/>
<evidence type="ECO:0000256" key="5">
    <source>
        <dbReference type="RuleBase" id="RU361235"/>
    </source>
</evidence>
<evidence type="ECO:0000256" key="2">
    <source>
        <dbReference type="ARBA" id="ARBA00022487"/>
    </source>
</evidence>
<evidence type="ECO:0000313" key="7">
    <source>
        <dbReference type="EMBL" id="CAD7226864.1"/>
    </source>
</evidence>
<feature type="signal peptide" evidence="5">
    <location>
        <begin position="1"/>
        <end position="18"/>
    </location>
</feature>
<keyword evidence="5" id="KW-0732">Signal</keyword>
<dbReference type="GO" id="GO:0052689">
    <property type="term" value="F:carboxylic ester hydrolase activity"/>
    <property type="evidence" value="ECO:0007669"/>
    <property type="project" value="UniProtKB-KW"/>
</dbReference>
<name>A0A7R8ZMC8_9CRUS</name>
<sequence length="605" mass="68017">MLWYAVVSFFMFLDEISSARIEQFHPEVTLSHGGTVRGVRLTVRQTDGTEDPRGAEYYAFRDIFYAEAPVRFTPPTPHPGWNGTRDGTQERVMCIQRLISLSLVVGQEDCLVLHVFVPVQTHQPAKLLSVMVNIHGGGFVSGTSMSLVYGPDFLMAPEHEVILVNINYRLGAFGFLSTGDKEATGNWGLLDQVEALKWIQKEISAFGGDPGKVTVFGQSAGGTSVSLLRLSPLSRGLFHRAIAQSGMSALSIEGSWKEHPEENALKLAQSLQCPVPDPAVAEREVVSSSIVECLRQKPAKDIAKRVFHPLEWQGLDDDIRVFLQPVVDGVFLQDSPSSILEQGKIGNPVPSMMGSMEEEFNFLIGFTLLDPKGLDVLNNNFYKLCTIIFDFATEYSDNREACRRIKQHFLGDGDATFTYANVRLFIQILNERFIEISNLKELLLLSKRIPTYHYMFDHVASQSLIKRAQMFLRRSIMMMPEESVRNYSELYDLHVPRGAEHGDDLAYLFSGAMVPNSPLDSDDSKVSQMVTKLWTTFAHKGSFELVAADWKPWTREQPVTYMISSCPRISYIRTQRHLITSWEKILEPKMPPSEACQCHARSVHG</sequence>
<dbReference type="InterPro" id="IPR029058">
    <property type="entry name" value="AB_hydrolase_fold"/>
</dbReference>
<keyword evidence="3 5" id="KW-0378">Hydrolase</keyword>
<dbReference type="EC" id="3.1.1.-" evidence="5"/>
<evidence type="ECO:0000256" key="4">
    <source>
        <dbReference type="ARBA" id="ARBA00023180"/>
    </source>
</evidence>
<dbReference type="SUPFAM" id="SSF53474">
    <property type="entry name" value="alpha/beta-Hydrolases"/>
    <property type="match status" value="1"/>
</dbReference>
<evidence type="ECO:0000256" key="3">
    <source>
        <dbReference type="ARBA" id="ARBA00022801"/>
    </source>
</evidence>